<sequence>MKKYLFTSLFAALLLVGCGTKNAVKQTENNVGGNWTIDSVTYSGNGQFESTLLQDVTGQCFEGSMWYFVANNNRGNYSIEDPSCTTGTRNFIWSVPGSKDIIEGDLLIKPTGDNYKSETDAGYRVNVKNITENSMTWNQSVLVDGRTVIVSMNFRKLAE</sequence>
<evidence type="ECO:0000313" key="4">
    <source>
        <dbReference type="Proteomes" id="UP000279600"/>
    </source>
</evidence>
<dbReference type="AlphaFoldDB" id="A0A3S9MYQ0"/>
<dbReference type="KEGG" id="noj:EJ995_09060"/>
<proteinExistence type="predicted"/>
<organism evidence="3 4">
    <name type="scientific">Nonlabens ponticola</name>
    <dbReference type="NCBI Taxonomy" id="2496866"/>
    <lineage>
        <taxon>Bacteria</taxon>
        <taxon>Pseudomonadati</taxon>
        <taxon>Bacteroidota</taxon>
        <taxon>Flavobacteriia</taxon>
        <taxon>Flavobacteriales</taxon>
        <taxon>Flavobacteriaceae</taxon>
        <taxon>Nonlabens</taxon>
    </lineage>
</organism>
<keyword evidence="4" id="KW-1185">Reference proteome</keyword>
<evidence type="ECO:0000313" key="3">
    <source>
        <dbReference type="EMBL" id="AZQ44381.1"/>
    </source>
</evidence>
<dbReference type="Proteomes" id="UP000279600">
    <property type="component" value="Chromosome"/>
</dbReference>
<evidence type="ECO:0000259" key="2">
    <source>
        <dbReference type="Pfam" id="PF13648"/>
    </source>
</evidence>
<reference evidence="3 4" key="1">
    <citation type="submission" date="2018-12" db="EMBL/GenBank/DDBJ databases">
        <title>Complete genome of Nonlabens sp. MJ115.</title>
        <authorList>
            <person name="Choi H.S."/>
            <person name="Jung J."/>
        </authorList>
    </citation>
    <scope>NUCLEOTIDE SEQUENCE [LARGE SCALE GENOMIC DNA]</scope>
    <source>
        <strain evidence="3 4">MJ115</strain>
    </source>
</reference>
<name>A0A3S9MYQ0_9FLAO</name>
<feature type="signal peptide" evidence="1">
    <location>
        <begin position="1"/>
        <end position="23"/>
    </location>
</feature>
<keyword evidence="1" id="KW-0732">Signal</keyword>
<gene>
    <name evidence="3" type="ORF">EJ995_09060</name>
</gene>
<dbReference type="EMBL" id="CP034549">
    <property type="protein sequence ID" value="AZQ44381.1"/>
    <property type="molecule type" value="Genomic_DNA"/>
</dbReference>
<dbReference type="InterPro" id="IPR024311">
    <property type="entry name" value="Lipocalin-like"/>
</dbReference>
<dbReference type="RefSeq" id="WP_126447766.1">
    <property type="nucleotide sequence ID" value="NZ_CP034549.1"/>
</dbReference>
<dbReference type="Pfam" id="PF13648">
    <property type="entry name" value="Lipocalin_4"/>
    <property type="match status" value="1"/>
</dbReference>
<feature type="chain" id="PRO_5019045268" evidence="1">
    <location>
        <begin position="24"/>
        <end position="159"/>
    </location>
</feature>
<accession>A0A3S9MYQ0</accession>
<dbReference type="OrthoDB" id="1121756at2"/>
<evidence type="ECO:0000256" key="1">
    <source>
        <dbReference type="SAM" id="SignalP"/>
    </source>
</evidence>
<protein>
    <submittedName>
        <fullName evidence="3">Lipocalin</fullName>
    </submittedName>
</protein>
<dbReference type="PROSITE" id="PS51257">
    <property type="entry name" value="PROKAR_LIPOPROTEIN"/>
    <property type="match status" value="1"/>
</dbReference>
<feature type="domain" description="Lipocalin-like" evidence="2">
    <location>
        <begin position="33"/>
        <end position="137"/>
    </location>
</feature>